<reference evidence="7 8" key="1">
    <citation type="submission" date="2012-05" db="EMBL/GenBank/DDBJ databases">
        <title>Recombination and specialization in a pathogen metapopulation.</title>
        <authorList>
            <person name="Gardiner A."/>
            <person name="Kemen E."/>
            <person name="Schultz-Larsen T."/>
            <person name="MacLean D."/>
            <person name="Van Oosterhout C."/>
            <person name="Jones J.D.G."/>
        </authorList>
    </citation>
    <scope>NUCLEOTIDE SEQUENCE [LARGE SCALE GENOMIC DNA]</scope>
    <source>
        <strain evidence="7 8">Ac Nc2</strain>
    </source>
</reference>
<name>A0A024G260_9STRA</name>
<feature type="transmembrane region" description="Helical" evidence="5">
    <location>
        <begin position="334"/>
        <end position="361"/>
    </location>
</feature>
<evidence type="ECO:0000256" key="1">
    <source>
        <dbReference type="ARBA" id="ARBA00004141"/>
    </source>
</evidence>
<feature type="transmembrane region" description="Helical" evidence="5">
    <location>
        <begin position="86"/>
        <end position="109"/>
    </location>
</feature>
<dbReference type="InterPro" id="IPR011701">
    <property type="entry name" value="MFS"/>
</dbReference>
<evidence type="ECO:0000256" key="4">
    <source>
        <dbReference type="ARBA" id="ARBA00023136"/>
    </source>
</evidence>
<dbReference type="Pfam" id="PF06813">
    <property type="entry name" value="Nodulin-like"/>
    <property type="match status" value="1"/>
</dbReference>
<comment type="caution">
    <text evidence="7">The sequence shown here is derived from an EMBL/GenBank/DDBJ whole genome shotgun (WGS) entry which is preliminary data.</text>
</comment>
<dbReference type="Proteomes" id="UP000053237">
    <property type="component" value="Unassembled WGS sequence"/>
</dbReference>
<feature type="transmembrane region" description="Helical" evidence="5">
    <location>
        <begin position="381"/>
        <end position="401"/>
    </location>
</feature>
<dbReference type="GO" id="GO:0016020">
    <property type="term" value="C:membrane"/>
    <property type="evidence" value="ECO:0007669"/>
    <property type="project" value="UniProtKB-SubCell"/>
</dbReference>
<evidence type="ECO:0000256" key="5">
    <source>
        <dbReference type="SAM" id="Phobius"/>
    </source>
</evidence>
<dbReference type="GO" id="GO:0022857">
    <property type="term" value="F:transmembrane transporter activity"/>
    <property type="evidence" value="ECO:0007669"/>
    <property type="project" value="InterPro"/>
</dbReference>
<dbReference type="InterPro" id="IPR036259">
    <property type="entry name" value="MFS_trans_sf"/>
</dbReference>
<dbReference type="Pfam" id="PF07690">
    <property type="entry name" value="MFS_1"/>
    <property type="match status" value="1"/>
</dbReference>
<dbReference type="EMBL" id="CAIX01000012">
    <property type="protein sequence ID" value="CCI40855.1"/>
    <property type="molecule type" value="Genomic_DNA"/>
</dbReference>
<dbReference type="OrthoDB" id="410267at2759"/>
<feature type="transmembrane region" description="Helical" evidence="5">
    <location>
        <begin position="121"/>
        <end position="140"/>
    </location>
</feature>
<feature type="transmembrane region" description="Helical" evidence="5">
    <location>
        <begin position="277"/>
        <end position="295"/>
    </location>
</feature>
<feature type="transmembrane region" description="Helical" evidence="5">
    <location>
        <begin position="28"/>
        <end position="49"/>
    </location>
</feature>
<dbReference type="PANTHER" id="PTHR21576:SF158">
    <property type="entry name" value="RIBOSOMAL RNA-PROCESSING PROTEIN 12-LIKE CONSERVED DOMAIN-CONTAINING PROTEIN"/>
    <property type="match status" value="1"/>
</dbReference>
<comment type="subcellular location">
    <subcellularLocation>
        <location evidence="1">Membrane</location>
        <topology evidence="1">Multi-pass membrane protein</topology>
    </subcellularLocation>
</comment>
<dbReference type="STRING" id="65357.A0A024G260"/>
<evidence type="ECO:0000256" key="3">
    <source>
        <dbReference type="ARBA" id="ARBA00022989"/>
    </source>
</evidence>
<protein>
    <recommendedName>
        <fullName evidence="6">Nodulin-like domain-containing protein</fullName>
    </recommendedName>
</protein>
<evidence type="ECO:0000259" key="6">
    <source>
        <dbReference type="Pfam" id="PF06813"/>
    </source>
</evidence>
<accession>A0A024G260</accession>
<dbReference type="InParanoid" id="A0A024G260"/>
<dbReference type="SUPFAM" id="SSF103473">
    <property type="entry name" value="MFS general substrate transporter"/>
    <property type="match status" value="1"/>
</dbReference>
<evidence type="ECO:0000313" key="8">
    <source>
        <dbReference type="Proteomes" id="UP000053237"/>
    </source>
</evidence>
<feature type="transmembrane region" description="Helical" evidence="5">
    <location>
        <begin position="152"/>
        <end position="171"/>
    </location>
</feature>
<evidence type="ECO:0000313" key="7">
    <source>
        <dbReference type="EMBL" id="CCI40855.1"/>
    </source>
</evidence>
<dbReference type="AlphaFoldDB" id="A0A024G260"/>
<sequence length="423" mass="46246">MVALGSNHAISVWNADLKETLHYTQSQISSVCALASLGVYFSISTGYLFDRMGAHKSVLCSALLLSGFYFFLSAEVATKKYIPASFVGILFVLIGQSSNFGVFASLACNEGLYGSVNRGKIISLQLASYSAGAAVFSTMYRKYFTHNVQLYFRFLGFTMLFVLLLAYFALYREKNEKGTEKSSQSTFGNEKIDSVDISDLALLKDSRFWLLFLIVLVLVGGSLFVMANISFIVESLQGPVNQVSYMVAMFSLGNCAGRIVTGVLSDHLVARIPRIHYITFAAALTALNQLLFLLISPNWLILPISIAGISDGMVFSTFPVLVRECFGSRHFGKNFGYISLANAIGFPLFLSPIASWVYSHYATISGANNVETCAGSHCFQAIFYLISFLSLVVLAACVRFAQIKSVTESVKVGDNEITPLLPV</sequence>
<evidence type="ECO:0000256" key="2">
    <source>
        <dbReference type="ARBA" id="ARBA00022692"/>
    </source>
</evidence>
<dbReference type="Gene3D" id="1.20.1250.20">
    <property type="entry name" value="MFS general substrate transporter like domains"/>
    <property type="match status" value="2"/>
</dbReference>
<feature type="transmembrane region" description="Helical" evidence="5">
    <location>
        <begin position="301"/>
        <end position="322"/>
    </location>
</feature>
<keyword evidence="2 5" id="KW-0812">Transmembrane</keyword>
<proteinExistence type="predicted"/>
<dbReference type="InterPro" id="IPR010658">
    <property type="entry name" value="Nodulin-like"/>
</dbReference>
<organism evidence="7 8">
    <name type="scientific">Albugo candida</name>
    <dbReference type="NCBI Taxonomy" id="65357"/>
    <lineage>
        <taxon>Eukaryota</taxon>
        <taxon>Sar</taxon>
        <taxon>Stramenopiles</taxon>
        <taxon>Oomycota</taxon>
        <taxon>Peronosporomycetes</taxon>
        <taxon>Albuginales</taxon>
        <taxon>Albuginaceae</taxon>
        <taxon>Albugo</taxon>
    </lineage>
</organism>
<feature type="transmembrane region" description="Helical" evidence="5">
    <location>
        <begin position="208"/>
        <end position="233"/>
    </location>
</feature>
<dbReference type="PANTHER" id="PTHR21576">
    <property type="entry name" value="UNCHARACTERIZED NODULIN-LIKE PROTEIN"/>
    <property type="match status" value="1"/>
</dbReference>
<feature type="transmembrane region" description="Helical" evidence="5">
    <location>
        <begin position="245"/>
        <end position="265"/>
    </location>
</feature>
<keyword evidence="3 5" id="KW-1133">Transmembrane helix</keyword>
<keyword evidence="8" id="KW-1185">Reference proteome</keyword>
<feature type="transmembrane region" description="Helical" evidence="5">
    <location>
        <begin position="56"/>
        <end position="74"/>
    </location>
</feature>
<keyword evidence="4 5" id="KW-0472">Membrane</keyword>
<gene>
    <name evidence="7" type="ORF">BN9_016390</name>
</gene>
<feature type="domain" description="Nodulin-like" evidence="6">
    <location>
        <begin position="2"/>
        <end position="188"/>
    </location>
</feature>